<comment type="caution">
    <text evidence="2">The sequence shown here is derived from an EMBL/GenBank/DDBJ whole genome shotgun (WGS) entry which is preliminary data.</text>
</comment>
<dbReference type="PANTHER" id="PTHR46830">
    <property type="entry name" value="TRANSFERASE, PUTATIVE-RELATED"/>
    <property type="match status" value="1"/>
</dbReference>
<dbReference type="EMBL" id="CAWYQH010000130">
    <property type="protein sequence ID" value="CAK8692679.1"/>
    <property type="molecule type" value="Genomic_DNA"/>
</dbReference>
<dbReference type="InterPro" id="IPR007577">
    <property type="entry name" value="GlycoTrfase_DXD_sugar-bd_CS"/>
</dbReference>
<evidence type="ECO:0000313" key="2">
    <source>
        <dbReference type="EMBL" id="CAK8692679.1"/>
    </source>
</evidence>
<gene>
    <name evidence="2" type="ORF">CVLEPA_LOCUS25930</name>
</gene>
<reference evidence="2 3" key="1">
    <citation type="submission" date="2024-02" db="EMBL/GenBank/DDBJ databases">
        <authorList>
            <person name="Daric V."/>
            <person name="Darras S."/>
        </authorList>
    </citation>
    <scope>NUCLEOTIDE SEQUENCE [LARGE SCALE GENOMIC DNA]</scope>
</reference>
<dbReference type="Proteomes" id="UP001642483">
    <property type="component" value="Unassembled WGS sequence"/>
</dbReference>
<name>A0ABP0GLQ7_CLALP</name>
<protein>
    <recommendedName>
        <fullName evidence="4">Alpha-1,4-N-acetylglucosaminyltransferase</fullName>
    </recommendedName>
</protein>
<keyword evidence="1" id="KW-0812">Transmembrane</keyword>
<proteinExistence type="predicted"/>
<evidence type="ECO:0008006" key="4">
    <source>
        <dbReference type="Google" id="ProtNLM"/>
    </source>
</evidence>
<sequence>MGRAMQRKGLSQKWWIRKYLFLPIPLCFLLYLISYSVQTAWLLSSVNQRPESFNASELQDFTSALFSGLDNGYQRASSYRNYTVCDHLPYSEIKCGKLAARRDFDENGIKYRVPNIIHLIWFGQPSFRYYNYLAIRSIASIQQPEKIIIHFSSAKPSGQLWEKTEQEIPCLEFEKVTPPSVVLGTKVTHLIAQTDAARIEILLKYGGIYIDGDVITLQNLDHLRKFPITMGRSIKEAISMGVVLSEPNAMFLKKFYQQYPRHYVNSHPFAFTTRYLMTFYRENMKKNWLHVEETSIQRPNPYQEQDGGGSATTLAHFDLSGNYFLHIHPSQAFQTKTVKLKFFTQTDDEMRILDNVYGEAARIALFNMSNLIFKTDEVPHNRVPTENILRIEPIKPLT</sequence>
<organism evidence="2 3">
    <name type="scientific">Clavelina lepadiformis</name>
    <name type="common">Light-bulb sea squirt</name>
    <name type="synonym">Ascidia lepadiformis</name>
    <dbReference type="NCBI Taxonomy" id="159417"/>
    <lineage>
        <taxon>Eukaryota</taxon>
        <taxon>Metazoa</taxon>
        <taxon>Chordata</taxon>
        <taxon>Tunicata</taxon>
        <taxon>Ascidiacea</taxon>
        <taxon>Aplousobranchia</taxon>
        <taxon>Clavelinidae</taxon>
        <taxon>Clavelina</taxon>
    </lineage>
</organism>
<keyword evidence="1" id="KW-0472">Membrane</keyword>
<feature type="transmembrane region" description="Helical" evidence="1">
    <location>
        <begin position="20"/>
        <end position="43"/>
    </location>
</feature>
<accession>A0ABP0GLQ7</accession>
<dbReference type="Pfam" id="PF04488">
    <property type="entry name" value="Gly_transf_sug"/>
    <property type="match status" value="1"/>
</dbReference>
<keyword evidence="1" id="KW-1133">Transmembrane helix</keyword>
<dbReference type="PANTHER" id="PTHR46830:SF1">
    <property type="entry name" value="ALPHA-1,4-N-ACETYLGLUCOSAMINYLTRANSFERASE"/>
    <property type="match status" value="1"/>
</dbReference>
<evidence type="ECO:0000313" key="3">
    <source>
        <dbReference type="Proteomes" id="UP001642483"/>
    </source>
</evidence>
<dbReference type="Gene3D" id="3.90.550.20">
    <property type="match status" value="1"/>
</dbReference>
<dbReference type="SUPFAM" id="SSF53448">
    <property type="entry name" value="Nucleotide-diphospho-sugar transferases"/>
    <property type="match status" value="1"/>
</dbReference>
<keyword evidence="3" id="KW-1185">Reference proteome</keyword>
<dbReference type="InterPro" id="IPR029044">
    <property type="entry name" value="Nucleotide-diphossugar_trans"/>
</dbReference>
<evidence type="ECO:0000256" key="1">
    <source>
        <dbReference type="SAM" id="Phobius"/>
    </source>
</evidence>